<proteinExistence type="predicted"/>
<evidence type="ECO:0000313" key="3">
    <source>
        <dbReference type="Proteomes" id="UP001501231"/>
    </source>
</evidence>
<dbReference type="RefSeq" id="WP_344596546.1">
    <property type="nucleotide sequence ID" value="NZ_BAAARW010000038.1"/>
</dbReference>
<evidence type="ECO:0000313" key="2">
    <source>
        <dbReference type="EMBL" id="GAA2450804.1"/>
    </source>
</evidence>
<comment type="caution">
    <text evidence="2">The sequence shown here is derived from an EMBL/GenBank/DDBJ whole genome shotgun (WGS) entry which is preliminary data.</text>
</comment>
<sequence>MSSSIVQRVAVIGAIVAVPLGIAGISQALSDSPGEPDVPAQVRVGDGGGPRSTGPPSPSRTPTKAPSLVPAPPPVYDDDIGDDDADDG</sequence>
<dbReference type="EMBL" id="BAAARW010000038">
    <property type="protein sequence ID" value="GAA2450804.1"/>
    <property type="molecule type" value="Genomic_DNA"/>
</dbReference>
<accession>A0ABN3KA68</accession>
<evidence type="ECO:0000256" key="1">
    <source>
        <dbReference type="SAM" id="MobiDB-lite"/>
    </source>
</evidence>
<dbReference type="Proteomes" id="UP001501231">
    <property type="component" value="Unassembled WGS sequence"/>
</dbReference>
<name>A0ABN3KA68_9ACTN</name>
<feature type="region of interest" description="Disordered" evidence="1">
    <location>
        <begin position="29"/>
        <end position="88"/>
    </location>
</feature>
<feature type="compositionally biased region" description="Acidic residues" evidence="1">
    <location>
        <begin position="76"/>
        <end position="88"/>
    </location>
</feature>
<protein>
    <recommendedName>
        <fullName evidence="4">Small hydrophilic protein</fullName>
    </recommendedName>
</protein>
<evidence type="ECO:0008006" key="4">
    <source>
        <dbReference type="Google" id="ProtNLM"/>
    </source>
</evidence>
<reference evidence="2 3" key="1">
    <citation type="journal article" date="2019" name="Int. J. Syst. Evol. Microbiol.">
        <title>The Global Catalogue of Microorganisms (GCM) 10K type strain sequencing project: providing services to taxonomists for standard genome sequencing and annotation.</title>
        <authorList>
            <consortium name="The Broad Institute Genomics Platform"/>
            <consortium name="The Broad Institute Genome Sequencing Center for Infectious Disease"/>
            <person name="Wu L."/>
            <person name="Ma J."/>
        </authorList>
    </citation>
    <scope>NUCLEOTIDE SEQUENCE [LARGE SCALE GENOMIC DNA]</scope>
    <source>
        <strain evidence="2 3">JCM 3325</strain>
    </source>
</reference>
<gene>
    <name evidence="2" type="ORF">GCM10010191_81020</name>
</gene>
<keyword evidence="3" id="KW-1185">Reference proteome</keyword>
<organism evidence="2 3">
    <name type="scientific">Actinomadura vinacea</name>
    <dbReference type="NCBI Taxonomy" id="115336"/>
    <lineage>
        <taxon>Bacteria</taxon>
        <taxon>Bacillati</taxon>
        <taxon>Actinomycetota</taxon>
        <taxon>Actinomycetes</taxon>
        <taxon>Streptosporangiales</taxon>
        <taxon>Thermomonosporaceae</taxon>
        <taxon>Actinomadura</taxon>
    </lineage>
</organism>